<dbReference type="CDD" id="cd00112">
    <property type="entry name" value="LDLa"/>
    <property type="match status" value="2"/>
</dbReference>
<comment type="caution">
    <text evidence="12">Lacks conserved residue(s) required for the propagation of feature annotation.</text>
</comment>
<evidence type="ECO:0000256" key="5">
    <source>
        <dbReference type="ARBA" id="ARBA00022737"/>
    </source>
</evidence>
<dbReference type="InterPro" id="IPR018114">
    <property type="entry name" value="TRYPSIN_HIS"/>
</dbReference>
<dbReference type="PROSITE" id="PS00134">
    <property type="entry name" value="TRYPSIN_HIS"/>
    <property type="match status" value="1"/>
</dbReference>
<dbReference type="SMART" id="SM00020">
    <property type="entry name" value="Tryp_SPc"/>
    <property type="match status" value="1"/>
</dbReference>
<feature type="disulfide bond" evidence="12">
    <location>
        <begin position="21"/>
        <end position="33"/>
    </location>
</feature>
<feature type="signal peptide" evidence="14">
    <location>
        <begin position="1"/>
        <end position="16"/>
    </location>
</feature>
<dbReference type="PROSITE" id="PS00135">
    <property type="entry name" value="TRYPSIN_SER"/>
    <property type="match status" value="1"/>
</dbReference>
<evidence type="ECO:0000256" key="3">
    <source>
        <dbReference type="ARBA" id="ARBA00022692"/>
    </source>
</evidence>
<dbReference type="InterPro" id="IPR043504">
    <property type="entry name" value="Peptidase_S1_PA_chymotrypsin"/>
</dbReference>
<evidence type="ECO:0000313" key="16">
    <source>
        <dbReference type="EMBL" id="CAH1247100.1"/>
    </source>
</evidence>
<feature type="domain" description="Peptidase S1" evidence="15">
    <location>
        <begin position="170"/>
        <end position="399"/>
    </location>
</feature>
<feature type="disulfide bond" evidence="12">
    <location>
        <begin position="40"/>
        <end position="55"/>
    </location>
</feature>
<dbReference type="PROSITE" id="PS01209">
    <property type="entry name" value="LDLRA_1"/>
    <property type="match status" value="2"/>
</dbReference>
<dbReference type="SMART" id="SM00192">
    <property type="entry name" value="LDLa"/>
    <property type="match status" value="2"/>
</dbReference>
<feature type="disulfide bond" evidence="12">
    <location>
        <begin position="28"/>
        <end position="46"/>
    </location>
</feature>
<feature type="chain" id="PRO_5035444984" evidence="14">
    <location>
        <begin position="17"/>
        <end position="401"/>
    </location>
</feature>
<keyword evidence="17" id="KW-1185">Reference proteome</keyword>
<evidence type="ECO:0000256" key="7">
    <source>
        <dbReference type="ARBA" id="ARBA00022825"/>
    </source>
</evidence>
<proteinExistence type="predicted"/>
<evidence type="ECO:0000256" key="13">
    <source>
        <dbReference type="RuleBase" id="RU363034"/>
    </source>
</evidence>
<keyword evidence="11" id="KW-0325">Glycoprotein</keyword>
<dbReference type="Pfam" id="PF00057">
    <property type="entry name" value="Ldl_recept_a"/>
    <property type="match status" value="2"/>
</dbReference>
<keyword evidence="4 14" id="KW-0732">Signal</keyword>
<evidence type="ECO:0000256" key="12">
    <source>
        <dbReference type="PROSITE-ProRule" id="PRU00124"/>
    </source>
</evidence>
<accession>A0A8J9Z4P7</accession>
<dbReference type="PANTHER" id="PTHR24252:SF7">
    <property type="entry name" value="HYALIN"/>
    <property type="match status" value="1"/>
</dbReference>
<dbReference type="GO" id="GO:0016192">
    <property type="term" value="P:vesicle-mediated transport"/>
    <property type="evidence" value="ECO:0007669"/>
    <property type="project" value="UniProtKB-ARBA"/>
</dbReference>
<keyword evidence="6 13" id="KW-0378">Hydrolase</keyword>
<dbReference type="SUPFAM" id="SSF50494">
    <property type="entry name" value="Trypsin-like serine proteases"/>
    <property type="match status" value="1"/>
</dbReference>
<evidence type="ECO:0000256" key="14">
    <source>
        <dbReference type="SAM" id="SignalP"/>
    </source>
</evidence>
<keyword evidence="8" id="KW-1133">Transmembrane helix</keyword>
<dbReference type="FunFam" id="2.40.10.10:FF:000003">
    <property type="entry name" value="Transmembrane serine protease 3"/>
    <property type="match status" value="1"/>
</dbReference>
<evidence type="ECO:0000256" key="8">
    <source>
        <dbReference type="ARBA" id="ARBA00022989"/>
    </source>
</evidence>
<comment type="subcellular location">
    <subcellularLocation>
        <location evidence="1">Membrane</location>
        <topology evidence="1">Single-pass membrane protein</topology>
    </subcellularLocation>
</comment>
<evidence type="ECO:0000256" key="11">
    <source>
        <dbReference type="ARBA" id="ARBA00023180"/>
    </source>
</evidence>
<keyword evidence="9" id="KW-0472">Membrane</keyword>
<feature type="disulfide bond" evidence="12">
    <location>
        <begin position="124"/>
        <end position="139"/>
    </location>
</feature>
<evidence type="ECO:0000256" key="6">
    <source>
        <dbReference type="ARBA" id="ARBA00022801"/>
    </source>
</evidence>
<evidence type="ECO:0000256" key="9">
    <source>
        <dbReference type="ARBA" id="ARBA00023136"/>
    </source>
</evidence>
<dbReference type="PROSITE" id="PS50068">
    <property type="entry name" value="LDLRA_2"/>
    <property type="match status" value="2"/>
</dbReference>
<keyword evidence="5" id="KW-0677">Repeat</keyword>
<evidence type="ECO:0000259" key="15">
    <source>
        <dbReference type="PROSITE" id="PS50240"/>
    </source>
</evidence>
<reference evidence="16" key="1">
    <citation type="submission" date="2022-01" db="EMBL/GenBank/DDBJ databases">
        <authorList>
            <person name="Braso-Vives M."/>
        </authorList>
    </citation>
    <scope>NUCLEOTIDE SEQUENCE</scope>
</reference>
<dbReference type="PANTHER" id="PTHR24252">
    <property type="entry name" value="ACROSIN-RELATED"/>
    <property type="match status" value="1"/>
</dbReference>
<dbReference type="InterPro" id="IPR036055">
    <property type="entry name" value="LDL_receptor-like_sf"/>
</dbReference>
<dbReference type="GO" id="GO:0004252">
    <property type="term" value="F:serine-type endopeptidase activity"/>
    <property type="evidence" value="ECO:0007669"/>
    <property type="project" value="InterPro"/>
</dbReference>
<dbReference type="InterPro" id="IPR009003">
    <property type="entry name" value="Peptidase_S1_PA"/>
</dbReference>
<keyword evidence="10 12" id="KW-1015">Disulfide bond</keyword>
<sequence length="401" mass="42861">MLWCLLLLALAARGDAWLFSCGSSDFHCNNGNCIPASWECDGEADCTDGSDEASCGGKAVTVATKASGDQIEYWFGPVRITQYRTWFGFESSRIEHGSGGGTCQQGVHFFCANGQYCIDSNWVCDGDNDCGDMSDEQNCGGGGTTDPTAPVVPFTGDCGSPAITPQNVRVVGGVQAVQGSWPWQASLKLYGSHVCGGQIIAPNWIVTAAHCVDGQSNPSSWRVSLGSHRRTSTDSTQQDFNVVRVIMHESYDSNQINNDVALMKLSGNAEFNNYVSPICLPSTDVAADTPCVTTGWGDTGSGASTYLMQATVPIMEWNKCNGRQYMNGAITDKMICAGYDQGGKDACQGDSGGPLVCNYSGKWTLDGIVSWGYGCAQAYKPGIYTRVTQFTSWINNKMATN</sequence>
<dbReference type="PROSITE" id="PS50240">
    <property type="entry name" value="TRYPSIN_DOM"/>
    <property type="match status" value="1"/>
</dbReference>
<dbReference type="Gene3D" id="4.10.400.10">
    <property type="entry name" value="Low-density Lipoprotein Receptor"/>
    <property type="match status" value="2"/>
</dbReference>
<dbReference type="Proteomes" id="UP000838412">
    <property type="component" value="Chromosome 15"/>
</dbReference>
<evidence type="ECO:0000256" key="1">
    <source>
        <dbReference type="ARBA" id="ARBA00004167"/>
    </source>
</evidence>
<gene>
    <name evidence="16" type="primary">PLG</name>
    <name evidence="16" type="ORF">BLAG_LOCUS8885</name>
</gene>
<name>A0A8J9Z4P7_BRALA</name>
<dbReference type="GO" id="GO:0006508">
    <property type="term" value="P:proteolysis"/>
    <property type="evidence" value="ECO:0007669"/>
    <property type="project" value="UniProtKB-KW"/>
</dbReference>
<dbReference type="InterPro" id="IPR002172">
    <property type="entry name" value="LDrepeatLR_classA_rpt"/>
</dbReference>
<dbReference type="GO" id="GO:0016020">
    <property type="term" value="C:membrane"/>
    <property type="evidence" value="ECO:0007669"/>
    <property type="project" value="UniProtKB-SubCell"/>
</dbReference>
<protein>
    <submittedName>
        <fullName evidence="16">PLG protein</fullName>
    </submittedName>
</protein>
<evidence type="ECO:0000256" key="4">
    <source>
        <dbReference type="ARBA" id="ARBA00022729"/>
    </source>
</evidence>
<keyword evidence="2 13" id="KW-0645">Protease</keyword>
<evidence type="ECO:0000313" key="17">
    <source>
        <dbReference type="Proteomes" id="UP000838412"/>
    </source>
</evidence>
<organism evidence="16 17">
    <name type="scientific">Branchiostoma lanceolatum</name>
    <name type="common">Common lancelet</name>
    <name type="synonym">Amphioxus lanceolatum</name>
    <dbReference type="NCBI Taxonomy" id="7740"/>
    <lineage>
        <taxon>Eukaryota</taxon>
        <taxon>Metazoa</taxon>
        <taxon>Chordata</taxon>
        <taxon>Cephalochordata</taxon>
        <taxon>Leptocardii</taxon>
        <taxon>Amphioxiformes</taxon>
        <taxon>Branchiostomatidae</taxon>
        <taxon>Branchiostoma</taxon>
    </lineage>
</organism>
<dbReference type="AlphaFoldDB" id="A0A8J9Z4P7"/>
<dbReference type="InterPro" id="IPR001254">
    <property type="entry name" value="Trypsin_dom"/>
</dbReference>
<dbReference type="InterPro" id="IPR033116">
    <property type="entry name" value="TRYPSIN_SER"/>
</dbReference>
<dbReference type="SUPFAM" id="SSF57424">
    <property type="entry name" value="LDL receptor-like module"/>
    <property type="match status" value="2"/>
</dbReference>
<dbReference type="Pfam" id="PF00089">
    <property type="entry name" value="Trypsin"/>
    <property type="match status" value="1"/>
</dbReference>
<dbReference type="InterPro" id="IPR023415">
    <property type="entry name" value="LDLR_class-A_CS"/>
</dbReference>
<keyword evidence="3" id="KW-0812">Transmembrane</keyword>
<dbReference type="InterPro" id="IPR001314">
    <property type="entry name" value="Peptidase_S1A"/>
</dbReference>
<dbReference type="Gene3D" id="2.40.10.10">
    <property type="entry name" value="Trypsin-like serine proteases"/>
    <property type="match status" value="1"/>
</dbReference>
<evidence type="ECO:0000256" key="2">
    <source>
        <dbReference type="ARBA" id="ARBA00022670"/>
    </source>
</evidence>
<dbReference type="FunFam" id="4.10.400.10:FF:000002">
    <property type="entry name" value="Low-density lipoprotein receptor-related protein 1"/>
    <property type="match status" value="1"/>
</dbReference>
<dbReference type="EMBL" id="OV696700">
    <property type="protein sequence ID" value="CAH1247100.1"/>
    <property type="molecule type" value="Genomic_DNA"/>
</dbReference>
<keyword evidence="7 13" id="KW-0720">Serine protease</keyword>
<dbReference type="CDD" id="cd00190">
    <property type="entry name" value="Tryp_SPc"/>
    <property type="match status" value="1"/>
</dbReference>
<evidence type="ECO:0000256" key="10">
    <source>
        <dbReference type="ARBA" id="ARBA00023157"/>
    </source>
</evidence>
<dbReference type="OrthoDB" id="10012881at2759"/>
<dbReference type="PRINTS" id="PR00722">
    <property type="entry name" value="CHYMOTRYPSIN"/>
</dbReference>